<dbReference type="OrthoDB" id="852207at2"/>
<keyword evidence="2" id="KW-1185">Reference proteome</keyword>
<proteinExistence type="predicted"/>
<evidence type="ECO:0000313" key="1">
    <source>
        <dbReference type="EMBL" id="ALI98930.1"/>
    </source>
</evidence>
<gene>
    <name evidence="1" type="ORF">DC20_08000</name>
</gene>
<dbReference type="Proteomes" id="UP000061382">
    <property type="component" value="Chromosome"/>
</dbReference>
<evidence type="ECO:0008006" key="3">
    <source>
        <dbReference type="Google" id="ProtNLM"/>
    </source>
</evidence>
<evidence type="ECO:0000313" key="2">
    <source>
        <dbReference type="Proteomes" id="UP000061382"/>
    </source>
</evidence>
<dbReference type="PATRIC" id="fig|512763.3.peg.1760"/>
<reference evidence="1 2" key="1">
    <citation type="submission" date="2015-08" db="EMBL/GenBank/DDBJ databases">
        <title>Complete genome sequence of Rufibacter tibetensis strain 1351t, a radiation-resistant bacterium from tibet plateau.</title>
        <authorList>
            <person name="Dai J."/>
        </authorList>
    </citation>
    <scope>NUCLEOTIDE SEQUENCE [LARGE SCALE GENOMIC DNA]</scope>
    <source>
        <strain evidence="1 2">1351</strain>
    </source>
</reference>
<name>A0A0P0CP06_9BACT</name>
<dbReference type="AlphaFoldDB" id="A0A0P0CP06"/>
<protein>
    <recommendedName>
        <fullName evidence="3">STAS/SEC14 domain-containing protein</fullName>
    </recommendedName>
</protein>
<sequence>MNIYNSGFLNLEYDPSTDILSVNFPPVSDILMPEISSSFGVIVEHVRNYDIKKLLFDAKDTQVDVDEEEFSPVIAQFARSLSSTRVQKIARVVSSSHYREHVVRKVFKDKELPILFQSFTELDSAIAWLKL</sequence>
<dbReference type="EMBL" id="CP012643">
    <property type="protein sequence ID" value="ALI98930.1"/>
    <property type="molecule type" value="Genomic_DNA"/>
</dbReference>
<accession>A0A0P0CP06</accession>
<dbReference type="KEGG" id="rti:DC20_08000"/>
<dbReference type="RefSeq" id="WP_062543348.1">
    <property type="nucleotide sequence ID" value="NZ_CP012643.1"/>
</dbReference>
<organism evidence="1 2">
    <name type="scientific">Rufibacter tibetensis</name>
    <dbReference type="NCBI Taxonomy" id="512763"/>
    <lineage>
        <taxon>Bacteria</taxon>
        <taxon>Pseudomonadati</taxon>
        <taxon>Bacteroidota</taxon>
        <taxon>Cytophagia</taxon>
        <taxon>Cytophagales</taxon>
        <taxon>Hymenobacteraceae</taxon>
        <taxon>Rufibacter</taxon>
    </lineage>
</organism>